<dbReference type="EMBL" id="ML975290">
    <property type="protein sequence ID" value="KAF1835244.1"/>
    <property type="molecule type" value="Genomic_DNA"/>
</dbReference>
<protein>
    <submittedName>
        <fullName evidence="3">Uncharacterized protein</fullName>
    </submittedName>
</protein>
<name>A0A6A5KLJ8_9PLEO</name>
<evidence type="ECO:0000256" key="2">
    <source>
        <dbReference type="SAM" id="SignalP"/>
    </source>
</evidence>
<evidence type="ECO:0000313" key="4">
    <source>
        <dbReference type="Proteomes" id="UP000800040"/>
    </source>
</evidence>
<feature type="chain" id="PRO_5025437528" evidence="2">
    <location>
        <begin position="19"/>
        <end position="92"/>
    </location>
</feature>
<feature type="compositionally biased region" description="Basic and acidic residues" evidence="1">
    <location>
        <begin position="72"/>
        <end position="85"/>
    </location>
</feature>
<sequence>MIWSILFRFGLWVGVSDKAVLTVRLMLDYCYAASLKRAPQIRFLCNMTTSSSSGIMNVSSAFLAFLSDQDRFDKKSQREEERSDRNFFPQTR</sequence>
<gene>
    <name evidence="3" type="ORF">BDW02DRAFT_568261</name>
</gene>
<proteinExistence type="predicted"/>
<organism evidence="3 4">
    <name type="scientific">Decorospora gaudefroyi</name>
    <dbReference type="NCBI Taxonomy" id="184978"/>
    <lineage>
        <taxon>Eukaryota</taxon>
        <taxon>Fungi</taxon>
        <taxon>Dikarya</taxon>
        <taxon>Ascomycota</taxon>
        <taxon>Pezizomycotina</taxon>
        <taxon>Dothideomycetes</taxon>
        <taxon>Pleosporomycetidae</taxon>
        <taxon>Pleosporales</taxon>
        <taxon>Pleosporineae</taxon>
        <taxon>Pleosporaceae</taxon>
        <taxon>Decorospora</taxon>
    </lineage>
</organism>
<accession>A0A6A5KLJ8</accession>
<evidence type="ECO:0000313" key="3">
    <source>
        <dbReference type="EMBL" id="KAF1835244.1"/>
    </source>
</evidence>
<dbReference type="Proteomes" id="UP000800040">
    <property type="component" value="Unassembled WGS sequence"/>
</dbReference>
<keyword evidence="2" id="KW-0732">Signal</keyword>
<feature type="signal peptide" evidence="2">
    <location>
        <begin position="1"/>
        <end position="18"/>
    </location>
</feature>
<dbReference type="AlphaFoldDB" id="A0A6A5KLJ8"/>
<keyword evidence="4" id="KW-1185">Reference proteome</keyword>
<reference evidence="3" key="1">
    <citation type="submission" date="2020-01" db="EMBL/GenBank/DDBJ databases">
        <authorList>
            <consortium name="DOE Joint Genome Institute"/>
            <person name="Haridas S."/>
            <person name="Albert R."/>
            <person name="Binder M."/>
            <person name="Bloem J."/>
            <person name="Labutti K."/>
            <person name="Salamov A."/>
            <person name="Andreopoulos B."/>
            <person name="Baker S.E."/>
            <person name="Barry K."/>
            <person name="Bills G."/>
            <person name="Bluhm B.H."/>
            <person name="Cannon C."/>
            <person name="Castanera R."/>
            <person name="Culley D.E."/>
            <person name="Daum C."/>
            <person name="Ezra D."/>
            <person name="Gonzalez J.B."/>
            <person name="Henrissat B."/>
            <person name="Kuo A."/>
            <person name="Liang C."/>
            <person name="Lipzen A."/>
            <person name="Lutzoni F."/>
            <person name="Magnuson J."/>
            <person name="Mondo S."/>
            <person name="Nolan M."/>
            <person name="Ohm R."/>
            <person name="Pangilinan J."/>
            <person name="Park H.-J."/>
            <person name="Ramirez L."/>
            <person name="Alfaro M."/>
            <person name="Sun H."/>
            <person name="Tritt A."/>
            <person name="Yoshinaga Y."/>
            <person name="Zwiers L.-H."/>
            <person name="Turgeon B.G."/>
            <person name="Goodwin S.B."/>
            <person name="Spatafora J.W."/>
            <person name="Crous P.W."/>
            <person name="Grigoriev I.V."/>
        </authorList>
    </citation>
    <scope>NUCLEOTIDE SEQUENCE</scope>
    <source>
        <strain evidence="3">P77</strain>
    </source>
</reference>
<feature type="region of interest" description="Disordered" evidence="1">
    <location>
        <begin position="72"/>
        <end position="92"/>
    </location>
</feature>
<evidence type="ECO:0000256" key="1">
    <source>
        <dbReference type="SAM" id="MobiDB-lite"/>
    </source>
</evidence>